<dbReference type="Proteomes" id="UP000284751">
    <property type="component" value="Unassembled WGS sequence"/>
</dbReference>
<dbReference type="EMBL" id="QRTC01000030">
    <property type="protein sequence ID" value="RGQ40198.1"/>
    <property type="molecule type" value="Genomic_DNA"/>
</dbReference>
<name>A0A412AWL1_9FIRM</name>
<dbReference type="AlphaFoldDB" id="A0A412AWL1"/>
<sequence length="121" mass="14207">MRQIKEKAPTTPASVTSAKPVHIEDTIKNLIRQVEPVNFNLEDLFMWFQQSQGYHNRPQVDKVDRKLTDRLVAEVGIKNFIEYVENEFYSSAMEHEYQGFIYGFRIAVSLLNYASEEYCHD</sequence>
<evidence type="ECO:0000313" key="1">
    <source>
        <dbReference type="EMBL" id="RGQ40198.1"/>
    </source>
</evidence>
<protein>
    <submittedName>
        <fullName evidence="1">Uncharacterized protein</fullName>
    </submittedName>
</protein>
<organism evidence="1 2">
    <name type="scientific">[Clostridium] leptum</name>
    <dbReference type="NCBI Taxonomy" id="1535"/>
    <lineage>
        <taxon>Bacteria</taxon>
        <taxon>Bacillati</taxon>
        <taxon>Bacillota</taxon>
        <taxon>Clostridia</taxon>
        <taxon>Eubacteriales</taxon>
        <taxon>Oscillospiraceae</taxon>
        <taxon>Oscillospiraceae incertae sedis</taxon>
    </lineage>
</organism>
<gene>
    <name evidence="1" type="ORF">DWY99_08365</name>
</gene>
<comment type="caution">
    <text evidence="1">The sequence shown here is derived from an EMBL/GenBank/DDBJ whole genome shotgun (WGS) entry which is preliminary data.</text>
</comment>
<accession>A0A412AWL1</accession>
<evidence type="ECO:0000313" key="2">
    <source>
        <dbReference type="Proteomes" id="UP000284751"/>
    </source>
</evidence>
<reference evidence="1 2" key="1">
    <citation type="submission" date="2018-08" db="EMBL/GenBank/DDBJ databases">
        <title>A genome reference for cultivated species of the human gut microbiota.</title>
        <authorList>
            <person name="Zou Y."/>
            <person name="Xue W."/>
            <person name="Luo G."/>
        </authorList>
    </citation>
    <scope>NUCLEOTIDE SEQUENCE [LARGE SCALE GENOMIC DNA]</scope>
    <source>
        <strain evidence="1 2">AF28-26</strain>
    </source>
</reference>
<proteinExistence type="predicted"/>